<name>A0ABS1R411_9SPHI</name>
<sequence>MIKIGMIGMSEGNAHPYSWTAIINGVYDVVEIDKAGFPAVSDYLKANEATLGIIGARVTHIWCEDSGQAESIAKSGRIEFVLDKLTDMIGEVDAVILARDDPDRHWEMAEPFLEEGIPIFVDKPLTINLDELDQYKAYVDQGRFLMSCSSMRYANEIMTAKASLSKLGPIHLLTVVGKKDWKKYGVHMVEAVMSLLDDPRPIAVQYLGKPNYDIVQLEISPNCYASIHLIAAIVPTFQLSVFGEKEWTTVDIRNSYAMFKENILEFIKSIQLGKPTLDFSKTVNVMEVIAKALQSKEMNNQKIYF</sequence>
<comment type="caution">
    <text evidence="2">The sequence shown here is derived from an EMBL/GenBank/DDBJ whole genome shotgun (WGS) entry which is preliminary data.</text>
</comment>
<accession>A0ABS1R411</accession>
<dbReference type="PANTHER" id="PTHR43708:SF4">
    <property type="entry name" value="OXIDOREDUCTASE YCEM-RELATED"/>
    <property type="match status" value="1"/>
</dbReference>
<proteinExistence type="predicted"/>
<feature type="domain" description="Gfo/Idh/MocA-like oxidoreductase N-terminal" evidence="1">
    <location>
        <begin position="56"/>
        <end position="140"/>
    </location>
</feature>
<dbReference type="PANTHER" id="PTHR43708">
    <property type="entry name" value="CONSERVED EXPRESSED OXIDOREDUCTASE (EUROFUNG)"/>
    <property type="match status" value="1"/>
</dbReference>
<dbReference type="Gene3D" id="3.30.360.10">
    <property type="entry name" value="Dihydrodipicolinate Reductase, domain 2"/>
    <property type="match status" value="1"/>
</dbReference>
<dbReference type="RefSeq" id="WP_202103141.1">
    <property type="nucleotide sequence ID" value="NZ_JAERTY010000005.1"/>
</dbReference>
<dbReference type="InterPro" id="IPR000683">
    <property type="entry name" value="Gfo/Idh/MocA-like_OxRdtase_N"/>
</dbReference>
<evidence type="ECO:0000259" key="1">
    <source>
        <dbReference type="Pfam" id="PF01408"/>
    </source>
</evidence>
<reference evidence="2 3" key="1">
    <citation type="submission" date="2021-01" db="EMBL/GenBank/DDBJ databases">
        <title>C459-1 draft genome sequence.</title>
        <authorList>
            <person name="Zhang X.-F."/>
        </authorList>
    </citation>
    <scope>NUCLEOTIDE SEQUENCE [LARGE SCALE GENOMIC DNA]</scope>
    <source>
        <strain evidence="3">C459-1</strain>
    </source>
</reference>
<protein>
    <submittedName>
        <fullName evidence="2">Gfo/Idh/MocA family oxidoreductase</fullName>
    </submittedName>
</protein>
<organism evidence="2 3">
    <name type="scientific">Sphingobacterium faecale</name>
    <dbReference type="NCBI Taxonomy" id="2803775"/>
    <lineage>
        <taxon>Bacteria</taxon>
        <taxon>Pseudomonadati</taxon>
        <taxon>Bacteroidota</taxon>
        <taxon>Sphingobacteriia</taxon>
        <taxon>Sphingobacteriales</taxon>
        <taxon>Sphingobacteriaceae</taxon>
        <taxon>Sphingobacterium</taxon>
    </lineage>
</organism>
<dbReference type="InterPro" id="IPR051317">
    <property type="entry name" value="Gfo/Idh/MocA_oxidoreduct"/>
</dbReference>
<gene>
    <name evidence="2" type="ORF">JKG61_11610</name>
</gene>
<keyword evidence="3" id="KW-1185">Reference proteome</keyword>
<dbReference type="EMBL" id="JAERTY010000005">
    <property type="protein sequence ID" value="MBL1409398.1"/>
    <property type="molecule type" value="Genomic_DNA"/>
</dbReference>
<dbReference type="Gene3D" id="3.40.50.720">
    <property type="entry name" value="NAD(P)-binding Rossmann-like Domain"/>
    <property type="match status" value="1"/>
</dbReference>
<dbReference type="InterPro" id="IPR036291">
    <property type="entry name" value="NAD(P)-bd_dom_sf"/>
</dbReference>
<dbReference type="SUPFAM" id="SSF51735">
    <property type="entry name" value="NAD(P)-binding Rossmann-fold domains"/>
    <property type="match status" value="1"/>
</dbReference>
<evidence type="ECO:0000313" key="3">
    <source>
        <dbReference type="Proteomes" id="UP000625283"/>
    </source>
</evidence>
<dbReference type="Pfam" id="PF01408">
    <property type="entry name" value="GFO_IDH_MocA"/>
    <property type="match status" value="1"/>
</dbReference>
<evidence type="ECO:0000313" key="2">
    <source>
        <dbReference type="EMBL" id="MBL1409398.1"/>
    </source>
</evidence>
<dbReference type="Proteomes" id="UP000625283">
    <property type="component" value="Unassembled WGS sequence"/>
</dbReference>